<evidence type="ECO:0000313" key="10">
    <source>
        <dbReference type="Proteomes" id="UP001558652"/>
    </source>
</evidence>
<dbReference type="SUPFAM" id="SSF55681">
    <property type="entry name" value="Class II aaRS and biotin synthetases"/>
    <property type="match status" value="1"/>
</dbReference>
<evidence type="ECO:0000256" key="2">
    <source>
        <dbReference type="ARBA" id="ARBA00022741"/>
    </source>
</evidence>
<dbReference type="Gene3D" id="3.30.200.20">
    <property type="entry name" value="Phosphorylase Kinase, domain 1"/>
    <property type="match status" value="1"/>
</dbReference>
<evidence type="ECO:0000256" key="4">
    <source>
        <dbReference type="ARBA" id="ARBA00022840"/>
    </source>
</evidence>
<dbReference type="EMBL" id="JBFDAA010000008">
    <property type="protein sequence ID" value="KAL1129698.1"/>
    <property type="molecule type" value="Genomic_DNA"/>
</dbReference>
<dbReference type="SMART" id="SM00220">
    <property type="entry name" value="S_TKc"/>
    <property type="match status" value="1"/>
</dbReference>
<dbReference type="GO" id="GO:0005524">
    <property type="term" value="F:ATP binding"/>
    <property type="evidence" value="ECO:0007669"/>
    <property type="project" value="UniProtKB-UniRule"/>
</dbReference>
<dbReference type="Gene3D" id="1.10.510.10">
    <property type="entry name" value="Transferase(Phosphotransferase) domain 1"/>
    <property type="match status" value="1"/>
</dbReference>
<accession>A0ABD0Z0P4</accession>
<dbReference type="Proteomes" id="UP001558652">
    <property type="component" value="Unassembled WGS sequence"/>
</dbReference>
<feature type="region of interest" description="Disordered" evidence="7">
    <location>
        <begin position="39"/>
        <end position="70"/>
    </location>
</feature>
<evidence type="ECO:0000256" key="7">
    <source>
        <dbReference type="SAM" id="MobiDB-lite"/>
    </source>
</evidence>
<dbReference type="SUPFAM" id="SSF56112">
    <property type="entry name" value="Protein kinase-like (PK-like)"/>
    <property type="match status" value="1"/>
</dbReference>
<dbReference type="InterPro" id="IPR050339">
    <property type="entry name" value="CC_SR_Kinase"/>
</dbReference>
<dbReference type="InterPro" id="IPR008271">
    <property type="entry name" value="Ser/Thr_kinase_AS"/>
</dbReference>
<evidence type="ECO:0000256" key="1">
    <source>
        <dbReference type="ARBA" id="ARBA00022679"/>
    </source>
</evidence>
<dbReference type="AlphaFoldDB" id="A0ABD0Z0P4"/>
<dbReference type="PANTHER" id="PTHR11042:SF136">
    <property type="entry name" value="EIF-2-ALPHA KINASE GCN2"/>
    <property type="match status" value="1"/>
</dbReference>
<proteinExistence type="inferred from homology"/>
<dbReference type="PROSITE" id="PS00108">
    <property type="entry name" value="PROTEIN_KINASE_ST"/>
    <property type="match status" value="1"/>
</dbReference>
<keyword evidence="4 6" id="KW-0067">ATP-binding</keyword>
<comment type="caution">
    <text evidence="9">The sequence shown here is derived from an EMBL/GenBank/DDBJ whole genome shotgun (WGS) entry which is preliminary data.</text>
</comment>
<dbReference type="CDD" id="cd14046">
    <property type="entry name" value="STKc_EIF2AK4_GCN2_rpt2"/>
    <property type="match status" value="1"/>
</dbReference>
<sequence length="657" mass="76562">MVTRQRSQKEKELQEKQADEKKKSLKREEILLEIMTRQQAVKAEKKALRRRRSSLRNTDETSENEDTGKSPKHRYFIATKFILVLYLKPLSELMDNVEYTPWNISTKGQSRFENEFEHIKWLGEGAFGDVIKVRNKLDDGFYAIKRIKLNPKNTHLNKKITREVKLLSRLNHENVVRYYNSWIESAVEESRTSIDLEESGKSPNLQNMLVGMLPRREPSLEWKTKPNESSEESSEDEWWITFKSASHDCDEVDGASLHSYSETFEEDSDLSNDLQYMYIQMELCEKSTLRRAIDENLNTDIQRVWRLFREIVEGLCHIHQQGIIHRDLKPVNIFLDNDDHVKIGDFGLATTSILHKESYFETSLDKVDCNNTLSQPSQTGDISQTGLIGTALYVAPELKSKIAKVPYNEKVDIFSLGVIFFEMCHPALKTGMERYKILTDLRQNEPVFPPDFPYDNSSSQHILIKWMLNHDSKKRPSSLQLLQSENIPPPELEEAEVKEMVRRTISNPQSKDYKHLIASCFKQITSPVVDATYNHSSGRSGWFLVFFESVTEKLKKVFWRHGALSLHPPLLTPLVDPIEMSVCLMTQWGGIVYATYDLRTPFARYLAHNPNLTRMKRYAIDKVYREKRVYGLHPKEMFECSFDIVTPTQGRLFFFFF</sequence>
<evidence type="ECO:0000259" key="8">
    <source>
        <dbReference type="PROSITE" id="PS50011"/>
    </source>
</evidence>
<dbReference type="Gene3D" id="3.30.930.10">
    <property type="entry name" value="Bira Bifunctional Protein, Domain 2"/>
    <property type="match status" value="1"/>
</dbReference>
<protein>
    <recommendedName>
        <fullName evidence="8">Protein kinase domain-containing protein</fullName>
    </recommendedName>
</protein>
<feature type="compositionally biased region" description="Basic and acidic residues" evidence="7">
    <location>
        <begin position="7"/>
        <end position="23"/>
    </location>
</feature>
<evidence type="ECO:0000313" key="9">
    <source>
        <dbReference type="EMBL" id="KAL1129698.1"/>
    </source>
</evidence>
<keyword evidence="1" id="KW-0808">Transferase</keyword>
<organism evidence="9 10">
    <name type="scientific">Ranatra chinensis</name>
    <dbReference type="NCBI Taxonomy" id="642074"/>
    <lineage>
        <taxon>Eukaryota</taxon>
        <taxon>Metazoa</taxon>
        <taxon>Ecdysozoa</taxon>
        <taxon>Arthropoda</taxon>
        <taxon>Hexapoda</taxon>
        <taxon>Insecta</taxon>
        <taxon>Pterygota</taxon>
        <taxon>Neoptera</taxon>
        <taxon>Paraneoptera</taxon>
        <taxon>Hemiptera</taxon>
        <taxon>Heteroptera</taxon>
        <taxon>Panheteroptera</taxon>
        <taxon>Nepomorpha</taxon>
        <taxon>Nepidae</taxon>
        <taxon>Ranatrinae</taxon>
        <taxon>Ranatra</taxon>
    </lineage>
</organism>
<evidence type="ECO:0000256" key="3">
    <source>
        <dbReference type="ARBA" id="ARBA00022777"/>
    </source>
</evidence>
<dbReference type="PROSITE" id="PS50011">
    <property type="entry name" value="PROTEIN_KINASE_DOM"/>
    <property type="match status" value="1"/>
</dbReference>
<dbReference type="InterPro" id="IPR045864">
    <property type="entry name" value="aa-tRNA-synth_II/BPL/LPL"/>
</dbReference>
<dbReference type="GO" id="GO:0016301">
    <property type="term" value="F:kinase activity"/>
    <property type="evidence" value="ECO:0007669"/>
    <property type="project" value="UniProtKB-KW"/>
</dbReference>
<dbReference type="GO" id="GO:0051246">
    <property type="term" value="P:regulation of protein metabolic process"/>
    <property type="evidence" value="ECO:0007669"/>
    <property type="project" value="UniProtKB-ARBA"/>
</dbReference>
<keyword evidence="2 6" id="KW-0547">Nucleotide-binding</keyword>
<feature type="region of interest" description="Disordered" evidence="7">
    <location>
        <begin position="1"/>
        <end position="23"/>
    </location>
</feature>
<keyword evidence="10" id="KW-1185">Reference proteome</keyword>
<evidence type="ECO:0000256" key="6">
    <source>
        <dbReference type="PROSITE-ProRule" id="PRU10141"/>
    </source>
</evidence>
<dbReference type="Pfam" id="PF00069">
    <property type="entry name" value="Pkinase"/>
    <property type="match status" value="2"/>
</dbReference>
<dbReference type="InterPro" id="IPR000719">
    <property type="entry name" value="Prot_kinase_dom"/>
</dbReference>
<dbReference type="GO" id="GO:0010468">
    <property type="term" value="P:regulation of gene expression"/>
    <property type="evidence" value="ECO:0007669"/>
    <property type="project" value="UniProtKB-ARBA"/>
</dbReference>
<feature type="binding site" evidence="6">
    <location>
        <position position="145"/>
    </location>
    <ligand>
        <name>ATP</name>
        <dbReference type="ChEBI" id="CHEBI:30616"/>
    </ligand>
</feature>
<dbReference type="PROSITE" id="PS00107">
    <property type="entry name" value="PROTEIN_KINASE_ATP"/>
    <property type="match status" value="1"/>
</dbReference>
<dbReference type="InterPro" id="IPR017441">
    <property type="entry name" value="Protein_kinase_ATP_BS"/>
</dbReference>
<keyword evidence="3" id="KW-0418">Kinase</keyword>
<comment type="similarity">
    <text evidence="5">Belongs to the protein kinase superfamily. Ser/Thr protein kinase family. GCN2 subfamily.</text>
</comment>
<gene>
    <name evidence="9" type="ORF">AAG570_012642</name>
</gene>
<dbReference type="InterPro" id="IPR011009">
    <property type="entry name" value="Kinase-like_dom_sf"/>
</dbReference>
<name>A0ABD0Z0P4_9HEMI</name>
<reference evidence="9 10" key="1">
    <citation type="submission" date="2024-07" db="EMBL/GenBank/DDBJ databases">
        <title>Chromosome-level genome assembly of the water stick insect Ranatra chinensis (Heteroptera: Nepidae).</title>
        <authorList>
            <person name="Liu X."/>
        </authorList>
    </citation>
    <scope>NUCLEOTIDE SEQUENCE [LARGE SCALE GENOMIC DNA]</scope>
    <source>
        <strain evidence="9">Cailab_2021Rc</strain>
        <tissue evidence="9">Muscle</tissue>
    </source>
</reference>
<dbReference type="GO" id="GO:0033554">
    <property type="term" value="P:cellular response to stress"/>
    <property type="evidence" value="ECO:0007669"/>
    <property type="project" value="UniProtKB-ARBA"/>
</dbReference>
<evidence type="ECO:0000256" key="5">
    <source>
        <dbReference type="ARBA" id="ARBA00037982"/>
    </source>
</evidence>
<dbReference type="PANTHER" id="PTHR11042">
    <property type="entry name" value="EUKARYOTIC TRANSLATION INITIATION FACTOR 2-ALPHA KINASE EIF2-ALPHA KINASE -RELATED"/>
    <property type="match status" value="1"/>
</dbReference>
<feature type="domain" description="Protein kinase" evidence="8">
    <location>
        <begin position="116"/>
        <end position="487"/>
    </location>
</feature>